<evidence type="ECO:0000256" key="10">
    <source>
        <dbReference type="ARBA" id="ARBA00023033"/>
    </source>
</evidence>
<feature type="chain" id="PRO_5012986141" evidence="20">
    <location>
        <begin position="19"/>
        <end position="756"/>
    </location>
</feature>
<dbReference type="InterPro" id="IPR000720">
    <property type="entry name" value="PHM/PAL"/>
</dbReference>
<comment type="catalytic activity">
    <reaction evidence="1">
        <text>a [peptide]-C-terminal (2S)-2-hydroxyglycine = a [peptide]-C-terminal amide + glyoxylate</text>
        <dbReference type="Rhea" id="RHEA:20924"/>
        <dbReference type="Rhea" id="RHEA-COMP:13485"/>
        <dbReference type="Rhea" id="RHEA-COMP:15321"/>
        <dbReference type="ChEBI" id="CHEBI:36655"/>
        <dbReference type="ChEBI" id="CHEBI:137001"/>
        <dbReference type="ChEBI" id="CHEBI:142768"/>
        <dbReference type="EC" id="4.3.2.5"/>
    </reaction>
</comment>
<feature type="repeat" description="NHL" evidence="18">
    <location>
        <begin position="417"/>
        <end position="455"/>
    </location>
</feature>
<keyword evidence="7" id="KW-0677">Repeat</keyword>
<comment type="similarity">
    <text evidence="4">In the N-terminal section; belongs to the copper type II ascorbate-dependent monooxygenase family.</text>
</comment>
<feature type="binding site" evidence="16">
    <location>
        <position position="280"/>
    </location>
    <ligand>
        <name>Cu(2+)</name>
        <dbReference type="ChEBI" id="CHEBI:29036"/>
        <label>1</label>
        <note>catalytic</note>
    </ligand>
</feature>
<feature type="binding site" evidence="16">
    <location>
        <position position="75"/>
    </location>
    <ligand>
        <name>Cu(2+)</name>
        <dbReference type="ChEBI" id="CHEBI:29036"/>
        <label>1</label>
        <note>catalytic</note>
    </ligand>
</feature>
<dbReference type="PROSITE" id="PS00085">
    <property type="entry name" value="CU2_MONOOXYGENASE_2"/>
    <property type="match status" value="1"/>
</dbReference>
<feature type="binding site" evidence="16">
    <location>
        <position position="74"/>
    </location>
    <ligand>
        <name>Cu(2+)</name>
        <dbReference type="ChEBI" id="CHEBI:29036"/>
        <label>1</label>
        <note>catalytic</note>
    </ligand>
</feature>
<keyword evidence="9 16" id="KW-0186">Copper</keyword>
<keyword evidence="12" id="KW-0325">Glycoprotein</keyword>
<proteinExistence type="inferred from homology"/>
<dbReference type="PANTHER" id="PTHR10680:SF14">
    <property type="entry name" value="PEPTIDYL-GLYCINE ALPHA-AMIDATING MONOOXYGENASE"/>
    <property type="match status" value="1"/>
</dbReference>
<evidence type="ECO:0000256" key="15">
    <source>
        <dbReference type="ARBA" id="ARBA00048431"/>
    </source>
</evidence>
<dbReference type="CDD" id="cd14958">
    <property type="entry name" value="NHL_PAL_like"/>
    <property type="match status" value="1"/>
</dbReference>
<evidence type="ECO:0000313" key="24">
    <source>
        <dbReference type="Proteomes" id="UP000242913"/>
    </source>
</evidence>
<keyword evidence="8" id="KW-0560">Oxidoreductase</keyword>
<feature type="signal peptide" evidence="20">
    <location>
        <begin position="1"/>
        <end position="18"/>
    </location>
</feature>
<dbReference type="Proteomes" id="UP000242913">
    <property type="component" value="Unassembled WGS sequence"/>
</dbReference>
<evidence type="ECO:0000256" key="6">
    <source>
        <dbReference type="ARBA" id="ARBA00022729"/>
    </source>
</evidence>
<dbReference type="InterPro" id="IPR014784">
    <property type="entry name" value="Cu2_ascorb_mOase-like_C"/>
</dbReference>
<organism evidence="23 24">
    <name type="scientific">Onchocerca flexuosa</name>
    <dbReference type="NCBI Taxonomy" id="387005"/>
    <lineage>
        <taxon>Eukaryota</taxon>
        <taxon>Metazoa</taxon>
        <taxon>Ecdysozoa</taxon>
        <taxon>Nematoda</taxon>
        <taxon>Chromadorea</taxon>
        <taxon>Rhabditida</taxon>
        <taxon>Spirurina</taxon>
        <taxon>Spiruromorpha</taxon>
        <taxon>Filarioidea</taxon>
        <taxon>Onchocercidae</taxon>
        <taxon>Onchocerca</taxon>
    </lineage>
</organism>
<dbReference type="EMBL" id="KZ270042">
    <property type="protein sequence ID" value="OZC07124.1"/>
    <property type="molecule type" value="Genomic_DNA"/>
</dbReference>
<dbReference type="GO" id="GO:0016020">
    <property type="term" value="C:membrane"/>
    <property type="evidence" value="ECO:0007669"/>
    <property type="project" value="InterPro"/>
</dbReference>
<comment type="catalytic activity">
    <reaction evidence="15">
        <text>a [peptide]-C-terminal glycine + 2 L-ascorbate + O2 = a [peptide]-C-terminal (2S)-2-hydroxyglycine + 2 monodehydro-L-ascorbate radical + H2O</text>
        <dbReference type="Rhea" id="RHEA:21452"/>
        <dbReference type="Rhea" id="RHEA-COMP:13486"/>
        <dbReference type="Rhea" id="RHEA-COMP:15321"/>
        <dbReference type="ChEBI" id="CHEBI:15377"/>
        <dbReference type="ChEBI" id="CHEBI:15379"/>
        <dbReference type="ChEBI" id="CHEBI:38290"/>
        <dbReference type="ChEBI" id="CHEBI:59513"/>
        <dbReference type="ChEBI" id="CHEBI:137000"/>
        <dbReference type="ChEBI" id="CHEBI:142768"/>
        <dbReference type="EC" id="1.14.17.3"/>
    </reaction>
</comment>
<keyword evidence="19" id="KW-0472">Membrane</keyword>
<evidence type="ECO:0000259" key="21">
    <source>
        <dbReference type="Pfam" id="PF01082"/>
    </source>
</evidence>
<dbReference type="AlphaFoldDB" id="A0A238BQ79"/>
<evidence type="ECO:0000256" key="1">
    <source>
        <dbReference type="ARBA" id="ARBA00000686"/>
    </source>
</evidence>
<evidence type="ECO:0000256" key="13">
    <source>
        <dbReference type="ARBA" id="ARBA00023239"/>
    </source>
</evidence>
<evidence type="ECO:0000256" key="16">
    <source>
        <dbReference type="PIRSR" id="PIRSR600720-2"/>
    </source>
</evidence>
<evidence type="ECO:0000256" key="17">
    <source>
        <dbReference type="PIRSR" id="PIRSR600720-3"/>
    </source>
</evidence>
<dbReference type="PANTHER" id="PTHR10680">
    <property type="entry name" value="PEPTIDYL-GLYCINE ALPHA-AMIDATING MONOOXYGENASE"/>
    <property type="match status" value="1"/>
</dbReference>
<keyword evidence="5 16" id="KW-0479">Metal-binding</keyword>
<keyword evidence="6 20" id="KW-0732">Signal</keyword>
<evidence type="ECO:0000256" key="4">
    <source>
        <dbReference type="ARBA" id="ARBA00010263"/>
    </source>
</evidence>
<keyword evidence="14" id="KW-0511">Multifunctional enzyme</keyword>
<dbReference type="SUPFAM" id="SSF49742">
    <property type="entry name" value="PHM/PNGase F"/>
    <property type="match status" value="2"/>
</dbReference>
<reference evidence="23 24" key="1">
    <citation type="submission" date="2015-12" db="EMBL/GenBank/DDBJ databases">
        <title>Draft genome of the nematode, Onchocerca flexuosa.</title>
        <authorList>
            <person name="Mitreva M."/>
        </authorList>
    </citation>
    <scope>NUCLEOTIDE SEQUENCE [LARGE SCALE GENOMIC DNA]</scope>
    <source>
        <strain evidence="23">Red Deer</strain>
    </source>
</reference>
<feature type="domain" description="Copper type II ascorbate-dependent monooxygenase N-terminal" evidence="21">
    <location>
        <begin position="61"/>
        <end position="144"/>
    </location>
</feature>
<evidence type="ECO:0000256" key="19">
    <source>
        <dbReference type="SAM" id="Phobius"/>
    </source>
</evidence>
<dbReference type="Gene3D" id="2.60.120.310">
    <property type="entry name" value="Copper type II, ascorbate-dependent monooxygenase, N-terminal domain"/>
    <property type="match status" value="1"/>
</dbReference>
<evidence type="ECO:0000256" key="14">
    <source>
        <dbReference type="ARBA" id="ARBA00023268"/>
    </source>
</evidence>
<evidence type="ECO:0000256" key="8">
    <source>
        <dbReference type="ARBA" id="ARBA00023002"/>
    </source>
</evidence>
<dbReference type="GO" id="GO:0005507">
    <property type="term" value="F:copper ion binding"/>
    <property type="evidence" value="ECO:0007669"/>
    <property type="project" value="InterPro"/>
</dbReference>
<evidence type="ECO:0000256" key="18">
    <source>
        <dbReference type="PROSITE-ProRule" id="PRU00504"/>
    </source>
</evidence>
<evidence type="ECO:0000256" key="7">
    <source>
        <dbReference type="ARBA" id="ARBA00022737"/>
    </source>
</evidence>
<feature type="binding site" evidence="16">
    <location>
        <position position="210"/>
    </location>
    <ligand>
        <name>Cu(2+)</name>
        <dbReference type="ChEBI" id="CHEBI:29036"/>
        <label>1</label>
        <note>catalytic</note>
    </ligand>
</feature>
<name>A0A238BQ79_9BILA</name>
<gene>
    <name evidence="23" type="ORF">X798_05868</name>
</gene>
<dbReference type="InterPro" id="IPR011042">
    <property type="entry name" value="6-blade_b-propeller_TolB-like"/>
</dbReference>
<keyword evidence="13" id="KW-0456">Lyase</keyword>
<dbReference type="InterPro" id="IPR024548">
    <property type="entry name" value="Cu2_monoox_C"/>
</dbReference>
<dbReference type="InterPro" id="IPR000323">
    <property type="entry name" value="Cu2_ascorb_mOase_N"/>
</dbReference>
<evidence type="ECO:0000256" key="9">
    <source>
        <dbReference type="ARBA" id="ARBA00023008"/>
    </source>
</evidence>
<dbReference type="GO" id="GO:0006518">
    <property type="term" value="P:peptide metabolic process"/>
    <property type="evidence" value="ECO:0007669"/>
    <property type="project" value="InterPro"/>
</dbReference>
<evidence type="ECO:0000313" key="23">
    <source>
        <dbReference type="EMBL" id="OZC07124.1"/>
    </source>
</evidence>
<feature type="transmembrane region" description="Helical" evidence="19">
    <location>
        <begin position="685"/>
        <end position="706"/>
    </location>
</feature>
<sequence length="756" mass="85504">MNVVLILLSVSLLVTINGLSVPRHPQQLRQDDDYIAISMPIQAGYIGKFFGNFYKKNFLILVRFEPFADADRVHHILLYGCAYPAWPKPFWKGFSICRYFGSHILYAWARNAPDFHLPKDVAFSVGHDYDSIKYLVMQVHYAHPFVGKVLDYSGITLHMIDERPQHLAAVLLFVSGTSIQPGFSHFQTNVSCLYSGDTPIHPFAFRTHTHTMGRVVSAFYKHSDKWIMIGKRNPQWPQLFQPIGKNLTISNDDLMAATCVYDSSMKKSIVRMGPSGAKEMCNFYMMFYWDATSPNPFPDGAVCASQDEQKLVNEEYPIEGTIPLHPNLEWEHQAHQSKLFGIVEGTVTTSVDGIKLGQVSALSFDSSGNLVIFHRGSRSWDFMSFGMKNSLRDKRPIAEDVILVTRSNGLNKTLVLLDKYGHGKFYMPHGLAIDQQNDYYTTDVGSHQVIKWTLSQGSLSEVFALGEKFIPGDDQKHFCKPAGVAVTADGSIFVADGYCNNRIVKFDRNGHFVTQWGSVNGLEKALGIFSLPHDIVTNNDGSLLYIVDREHARIQIFRSNGQAVGQIINPPNSTAFENIYSADYHDNTIYFIPGRQRNAEPLRVFVAHAQAARIQYSFEPTDNPFNRPHTIRVSKDGRYVYVGELGKNGGRVLQFLIHPDWDHVEDNPGPSSLVSNFVVDHTPKFSIPIVVFILIIVLLVLIILAYRRKKLMQFGKRYSILDRAGFKPLRTDDLESSNDDSEDDIICSDQKSNYRY</sequence>
<keyword evidence="19" id="KW-1133">Transmembrane helix</keyword>
<dbReference type="InterPro" id="IPR008977">
    <property type="entry name" value="PHM/PNGase_F_dom_sf"/>
</dbReference>
<keyword evidence="24" id="KW-1185">Reference proteome</keyword>
<evidence type="ECO:0000256" key="2">
    <source>
        <dbReference type="ARBA" id="ARBA00001947"/>
    </source>
</evidence>
<feature type="binding site" evidence="16">
    <location>
        <position position="140"/>
    </location>
    <ligand>
        <name>Cu(2+)</name>
        <dbReference type="ChEBI" id="CHEBI:29036"/>
        <label>1</label>
        <note>catalytic</note>
    </ligand>
</feature>
<evidence type="ECO:0000256" key="3">
    <source>
        <dbReference type="ARBA" id="ARBA00006026"/>
    </source>
</evidence>
<keyword evidence="16" id="KW-0106">Calcium</keyword>
<dbReference type="GO" id="GO:0005576">
    <property type="term" value="C:extracellular region"/>
    <property type="evidence" value="ECO:0007669"/>
    <property type="project" value="TreeGrafter"/>
</dbReference>
<evidence type="ECO:0000256" key="11">
    <source>
        <dbReference type="ARBA" id="ARBA00023157"/>
    </source>
</evidence>
<comment type="cofactor">
    <cofactor evidence="2">
        <name>Zn(2+)</name>
        <dbReference type="ChEBI" id="CHEBI:29105"/>
    </cofactor>
</comment>
<dbReference type="PROSITE" id="PS51125">
    <property type="entry name" value="NHL"/>
    <property type="match status" value="2"/>
</dbReference>
<accession>A0A238BQ79</accession>
<dbReference type="GO" id="GO:0004598">
    <property type="term" value="F:peptidylamidoglycolate lyase activity"/>
    <property type="evidence" value="ECO:0007669"/>
    <property type="project" value="UniProtKB-EC"/>
</dbReference>
<evidence type="ECO:0000256" key="12">
    <source>
        <dbReference type="ARBA" id="ARBA00023180"/>
    </source>
</evidence>
<feature type="binding site" evidence="16">
    <location>
        <position position="699"/>
    </location>
    <ligand>
        <name>Ca(2+)</name>
        <dbReference type="ChEBI" id="CHEBI:29108"/>
        <note>structural</note>
    </ligand>
</feature>
<dbReference type="InterPro" id="IPR001258">
    <property type="entry name" value="NHL_repeat"/>
</dbReference>
<protein>
    <submittedName>
        <fullName evidence="23">Copper type II ascorbate-dependent monooxygenase domain protein</fullName>
    </submittedName>
</protein>
<feature type="repeat" description="NHL" evidence="18">
    <location>
        <begin position="472"/>
        <end position="509"/>
    </location>
</feature>
<dbReference type="InterPro" id="IPR014783">
    <property type="entry name" value="Cu2_ascorb_mOase_CS-2"/>
</dbReference>
<dbReference type="SUPFAM" id="SSF101898">
    <property type="entry name" value="NHL repeat"/>
    <property type="match status" value="1"/>
</dbReference>
<comment type="similarity">
    <text evidence="3">In the C-terminal section; belongs to the peptidyl-alpha-hydroxyglycine alpha-amidating lyase family.</text>
</comment>
<keyword evidence="10 23" id="KW-0503">Monooxygenase</keyword>
<dbReference type="Pfam" id="PF01082">
    <property type="entry name" value="Cu2_monooxygen"/>
    <property type="match status" value="1"/>
</dbReference>
<feature type="disulfide bond" evidence="17">
    <location>
        <begin position="259"/>
        <end position="281"/>
    </location>
</feature>
<keyword evidence="19" id="KW-0812">Transmembrane</keyword>
<keyword evidence="11 17" id="KW-1015">Disulfide bond</keyword>
<evidence type="ECO:0000256" key="20">
    <source>
        <dbReference type="SAM" id="SignalP"/>
    </source>
</evidence>
<comment type="cofactor">
    <cofactor evidence="16">
        <name>Cu(2+)</name>
        <dbReference type="ChEBI" id="CHEBI:29036"/>
    </cofactor>
    <text evidence="16">Binds 2 Cu(2+) ions per subunit.</text>
</comment>
<dbReference type="OrthoDB" id="10044505at2759"/>
<dbReference type="Gene3D" id="2.60.120.230">
    <property type="match status" value="1"/>
</dbReference>
<dbReference type="Pfam" id="PF01436">
    <property type="entry name" value="NHL"/>
    <property type="match status" value="2"/>
</dbReference>
<dbReference type="GO" id="GO:0004504">
    <property type="term" value="F:peptidylglycine monooxygenase activity"/>
    <property type="evidence" value="ECO:0007669"/>
    <property type="project" value="UniProtKB-EC"/>
</dbReference>
<dbReference type="PRINTS" id="PR00790">
    <property type="entry name" value="PAMONOXGNASE"/>
</dbReference>
<evidence type="ECO:0000259" key="22">
    <source>
        <dbReference type="Pfam" id="PF03712"/>
    </source>
</evidence>
<feature type="domain" description="Copper type II ascorbate-dependent monooxygenase C-terminal" evidence="22">
    <location>
        <begin position="168"/>
        <end position="312"/>
    </location>
</feature>
<evidence type="ECO:0000256" key="5">
    <source>
        <dbReference type="ARBA" id="ARBA00022723"/>
    </source>
</evidence>
<dbReference type="InterPro" id="IPR036939">
    <property type="entry name" value="Cu2_ascorb_mOase_N_sf"/>
</dbReference>
<dbReference type="Pfam" id="PF03712">
    <property type="entry name" value="Cu2_monoox_C"/>
    <property type="match status" value="1"/>
</dbReference>
<feature type="binding site" evidence="16">
    <location>
        <position position="208"/>
    </location>
    <ligand>
        <name>Cu(2+)</name>
        <dbReference type="ChEBI" id="CHEBI:29036"/>
        <label>1</label>
        <note>catalytic</note>
    </ligand>
</feature>
<dbReference type="Gene3D" id="2.120.10.30">
    <property type="entry name" value="TolB, C-terminal domain"/>
    <property type="match status" value="1"/>
</dbReference>